<dbReference type="Pfam" id="PF11973">
    <property type="entry name" value="NQRA_SLBB"/>
    <property type="match status" value="1"/>
</dbReference>
<evidence type="ECO:0000256" key="8">
    <source>
        <dbReference type="HAMAP-Rule" id="MF_00425"/>
    </source>
</evidence>
<keyword evidence="13" id="KW-1185">Reference proteome</keyword>
<keyword evidence="5 8" id="KW-0406">Ion transport</keyword>
<feature type="domain" description="NqrA N-terminal barrel-sandwich hybrid" evidence="9">
    <location>
        <begin position="27"/>
        <end position="119"/>
    </location>
</feature>
<keyword evidence="3 8" id="KW-0520">NAD</keyword>
<gene>
    <name evidence="8 12" type="primary">nqrA</name>
    <name evidence="12" type="ORF">K239x_21050</name>
</gene>
<evidence type="ECO:0000259" key="9">
    <source>
        <dbReference type="Pfam" id="PF05896"/>
    </source>
</evidence>
<proteinExistence type="inferred from homology"/>
<keyword evidence="2 8" id="KW-1278">Translocase</keyword>
<keyword evidence="4 8" id="KW-0915">Sodium</keyword>
<comment type="function">
    <text evidence="8">NQR complex catalyzes the reduction of ubiquinone-1 to ubiquinol by two successive reactions, coupled with the transport of Na(+) ions from the cytoplasm to the periplasm. NqrA to NqrE are probably involved in the second step, the conversion of ubisemiquinone to ubiquinol.</text>
</comment>
<organism evidence="12 13">
    <name type="scientific">Stieleria marina</name>
    <dbReference type="NCBI Taxonomy" id="1930275"/>
    <lineage>
        <taxon>Bacteria</taxon>
        <taxon>Pseudomonadati</taxon>
        <taxon>Planctomycetota</taxon>
        <taxon>Planctomycetia</taxon>
        <taxon>Pirellulales</taxon>
        <taxon>Pirellulaceae</taxon>
        <taxon>Stieleria</taxon>
    </lineage>
</organism>
<comment type="catalytic activity">
    <reaction evidence="8">
        <text>a ubiquinone + n Na(+)(in) + NADH + H(+) = a ubiquinol + n Na(+)(out) + NAD(+)</text>
        <dbReference type="Rhea" id="RHEA:47748"/>
        <dbReference type="Rhea" id="RHEA-COMP:9565"/>
        <dbReference type="Rhea" id="RHEA-COMP:9566"/>
        <dbReference type="ChEBI" id="CHEBI:15378"/>
        <dbReference type="ChEBI" id="CHEBI:16389"/>
        <dbReference type="ChEBI" id="CHEBI:17976"/>
        <dbReference type="ChEBI" id="CHEBI:29101"/>
        <dbReference type="ChEBI" id="CHEBI:57540"/>
        <dbReference type="ChEBI" id="CHEBI:57945"/>
        <dbReference type="EC" id="7.2.1.1"/>
    </reaction>
</comment>
<dbReference type="InterPro" id="IPR056147">
    <property type="entry name" value="NQRA_N"/>
</dbReference>
<comment type="similarity">
    <text evidence="8">Belongs to the NqrA family.</text>
</comment>
<evidence type="ECO:0000256" key="2">
    <source>
        <dbReference type="ARBA" id="ARBA00022967"/>
    </source>
</evidence>
<dbReference type="EC" id="7.2.1.1" evidence="8"/>
<evidence type="ECO:0000256" key="7">
    <source>
        <dbReference type="ARBA" id="ARBA00023201"/>
    </source>
</evidence>
<evidence type="ECO:0000259" key="10">
    <source>
        <dbReference type="Pfam" id="PF11973"/>
    </source>
</evidence>
<evidence type="ECO:0000256" key="3">
    <source>
        <dbReference type="ARBA" id="ARBA00023027"/>
    </source>
</evidence>
<evidence type="ECO:0000256" key="6">
    <source>
        <dbReference type="ARBA" id="ARBA00023075"/>
    </source>
</evidence>
<dbReference type="NCBIfam" id="NF003759">
    <property type="entry name" value="PRK05352.1-2"/>
    <property type="match status" value="1"/>
</dbReference>
<evidence type="ECO:0000256" key="5">
    <source>
        <dbReference type="ARBA" id="ARBA00023065"/>
    </source>
</evidence>
<name>A0A517NSN5_9BACT</name>
<dbReference type="Pfam" id="PF05896">
    <property type="entry name" value="NQRA_N"/>
    <property type="match status" value="1"/>
</dbReference>
<keyword evidence="1 8" id="KW-0813">Transport</keyword>
<comment type="subunit">
    <text evidence="8">Composed of six subunits; NqrA, NqrB, NqrC, NqrD, NqrE and NqrF.</text>
</comment>
<accession>A0A517NSN5</accession>
<dbReference type="Pfam" id="PF24836">
    <property type="entry name" value="NQRA_2nd"/>
    <property type="match status" value="1"/>
</dbReference>
<keyword evidence="12" id="KW-0560">Oxidoreductase</keyword>
<reference evidence="12 13" key="1">
    <citation type="submission" date="2019-02" db="EMBL/GenBank/DDBJ databases">
        <title>Deep-cultivation of Planctomycetes and their phenomic and genomic characterization uncovers novel biology.</title>
        <authorList>
            <person name="Wiegand S."/>
            <person name="Jogler M."/>
            <person name="Boedeker C."/>
            <person name="Pinto D."/>
            <person name="Vollmers J."/>
            <person name="Rivas-Marin E."/>
            <person name="Kohn T."/>
            <person name="Peeters S.H."/>
            <person name="Heuer A."/>
            <person name="Rast P."/>
            <person name="Oberbeckmann S."/>
            <person name="Bunk B."/>
            <person name="Jeske O."/>
            <person name="Meyerdierks A."/>
            <person name="Storesund J.E."/>
            <person name="Kallscheuer N."/>
            <person name="Luecker S."/>
            <person name="Lage O.M."/>
            <person name="Pohl T."/>
            <person name="Merkel B.J."/>
            <person name="Hornburger P."/>
            <person name="Mueller R.-W."/>
            <person name="Bruemmer F."/>
            <person name="Labrenz M."/>
            <person name="Spormann A.M."/>
            <person name="Op den Camp H."/>
            <person name="Overmann J."/>
            <person name="Amann R."/>
            <person name="Jetten M.S.M."/>
            <person name="Mascher T."/>
            <person name="Medema M.H."/>
            <person name="Devos D.P."/>
            <person name="Kaster A.-K."/>
            <person name="Ovreas L."/>
            <person name="Rohde M."/>
            <person name="Galperin M.Y."/>
            <person name="Jogler C."/>
        </authorList>
    </citation>
    <scope>NUCLEOTIDE SEQUENCE [LARGE SCALE GENOMIC DNA]</scope>
    <source>
        <strain evidence="12 13">K23_9</strain>
    </source>
</reference>
<dbReference type="PANTHER" id="PTHR37839">
    <property type="entry name" value="NA(+)-TRANSLOCATING NADH-QUINONE REDUCTASE SUBUNIT A"/>
    <property type="match status" value="1"/>
</dbReference>
<dbReference type="HAMAP" id="MF_00425">
    <property type="entry name" value="NqrA"/>
    <property type="match status" value="1"/>
</dbReference>
<dbReference type="GO" id="GO:0016655">
    <property type="term" value="F:oxidoreductase activity, acting on NAD(P)H, quinone or similar compound as acceptor"/>
    <property type="evidence" value="ECO:0007669"/>
    <property type="project" value="UniProtKB-UniRule"/>
</dbReference>
<dbReference type="EMBL" id="CP036526">
    <property type="protein sequence ID" value="QDT10150.1"/>
    <property type="molecule type" value="Genomic_DNA"/>
</dbReference>
<dbReference type="AlphaFoldDB" id="A0A517NSN5"/>
<evidence type="ECO:0000256" key="4">
    <source>
        <dbReference type="ARBA" id="ARBA00023053"/>
    </source>
</evidence>
<dbReference type="InterPro" id="IPR022615">
    <property type="entry name" value="NqrA_C_domain"/>
</dbReference>
<dbReference type="InterPro" id="IPR056148">
    <property type="entry name" value="NQRA_2nd"/>
</dbReference>
<sequence length="471" mass="51078">MPCRLFVGVLWLMHEIHANEHVETMTVIKKGLDLPITGCPEQRIEPAKHVTRVGLIGDDYVGMKPTMQVTVGDRVKCGQVLFSDKKTEGVVYTSPASGTVSEVNRGEKRKFESIVIDVDGDDRIEFEGAKGSDPGAIGRDGVTERLTTSGLWTSLRTRPFGQIPAPGSVPSSIFVQAIDTNPLCADPVVAMADRKDQFSLGLRALTQLTDGKVFVCKGEGSEIPGVGIDGVSVESFSGPHPAGLAGTHIHMLDPVGPTKTVWYINYQDVVAIGALLTHGVLDTRRIISLAGPIVNQPRLLETRIGADISQLIDGEIEDVKFRPISGSVLCGRTANAPHQFLGRFHNQVSVLKEGDEREFLGWQKPGFDKYSTTKIFASAGLPGTKFDMTTTTGGSERAMVPMGTYEKVMPLDILPTQLLRALICRDTDQAQSLGALELEEEDIALCTFVCPGKYEYGSLLRDNLTTIQREG</sequence>
<evidence type="ECO:0000259" key="11">
    <source>
        <dbReference type="Pfam" id="PF24836"/>
    </source>
</evidence>
<keyword evidence="7 8" id="KW-0739">Sodium transport</keyword>
<dbReference type="NCBIfam" id="TIGR01936">
    <property type="entry name" value="nqrA"/>
    <property type="match status" value="1"/>
</dbReference>
<dbReference type="PANTHER" id="PTHR37839:SF1">
    <property type="entry name" value="NA(+)-TRANSLOCATING NADH-QUINONE REDUCTASE SUBUNIT A"/>
    <property type="match status" value="1"/>
</dbReference>
<dbReference type="Proteomes" id="UP000319817">
    <property type="component" value="Chromosome"/>
</dbReference>
<dbReference type="GO" id="GO:0006814">
    <property type="term" value="P:sodium ion transport"/>
    <property type="evidence" value="ECO:0007669"/>
    <property type="project" value="UniProtKB-UniRule"/>
</dbReference>
<dbReference type="InterPro" id="IPR008703">
    <property type="entry name" value="NqrA"/>
</dbReference>
<evidence type="ECO:0000256" key="1">
    <source>
        <dbReference type="ARBA" id="ARBA00022448"/>
    </source>
</evidence>
<feature type="domain" description="NqrA second alpha/beta" evidence="11">
    <location>
        <begin position="139"/>
        <end position="280"/>
    </location>
</feature>
<evidence type="ECO:0000313" key="12">
    <source>
        <dbReference type="EMBL" id="QDT10150.1"/>
    </source>
</evidence>
<evidence type="ECO:0000313" key="13">
    <source>
        <dbReference type="Proteomes" id="UP000319817"/>
    </source>
</evidence>
<feature type="domain" description="Na(+)-translocating NADH-quinone reductase subunit A C-terminal" evidence="10">
    <location>
        <begin position="286"/>
        <end position="334"/>
    </location>
</feature>
<keyword evidence="6 8" id="KW-0830">Ubiquinone</keyword>
<protein>
    <recommendedName>
        <fullName evidence="8">Na(+)-translocating NADH-quinone reductase subunit A</fullName>
        <shortName evidence="8">Na(+)-NQR subunit A</shortName>
        <shortName evidence="8">Na(+)-translocating NQR subunit A</shortName>
        <ecNumber evidence="8">7.2.1.1</ecNumber>
    </recommendedName>
    <alternativeName>
        <fullName evidence="8">NQR complex subunit A</fullName>
    </alternativeName>
    <alternativeName>
        <fullName evidence="8">NQR-1 subunit A</fullName>
    </alternativeName>
</protein>